<comment type="caution">
    <text evidence="2">The sequence shown here is derived from an EMBL/GenBank/DDBJ whole genome shotgun (WGS) entry which is preliminary data.</text>
</comment>
<dbReference type="AlphaFoldDB" id="A0AA44QAR4"/>
<sequence length="76" mass="8582">MLTGLRIFFGLLTLVLCIYSLSTDTFTLLPYMQLSLACMFIIMGISEMKANRRTMGIASFFTSGFIFIIVISILLR</sequence>
<dbReference type="RefSeq" id="WP_098359510.1">
    <property type="nucleotide sequence ID" value="NZ_NTUG01000020.1"/>
</dbReference>
<evidence type="ECO:0000256" key="1">
    <source>
        <dbReference type="SAM" id="Phobius"/>
    </source>
</evidence>
<dbReference type="EMBL" id="NVBO01000092">
    <property type="protein sequence ID" value="PFS01193.1"/>
    <property type="molecule type" value="Genomic_DNA"/>
</dbReference>
<dbReference type="InterPro" id="IPR025018">
    <property type="entry name" value="DUF3953"/>
</dbReference>
<proteinExistence type="predicted"/>
<reference evidence="2 3" key="1">
    <citation type="submission" date="2017-09" db="EMBL/GenBank/DDBJ databases">
        <title>Large-scale bioinformatics analysis of Bacillus genomes uncovers conserved roles of natural products in bacterial physiology.</title>
        <authorList>
            <consortium name="Agbiome Team Llc"/>
            <person name="Bleich R.M."/>
            <person name="Grubbs K.J."/>
            <person name="Santa Maria K.C."/>
            <person name="Allen S.E."/>
            <person name="Farag S."/>
            <person name="Shank E.A."/>
            <person name="Bowers A."/>
        </authorList>
    </citation>
    <scope>NUCLEOTIDE SEQUENCE [LARGE SCALE GENOMIC DNA]</scope>
    <source>
        <strain evidence="2 3">AFS067272</strain>
    </source>
</reference>
<keyword evidence="1" id="KW-0812">Transmembrane</keyword>
<name>A0AA44QAR4_BACCE</name>
<evidence type="ECO:0008006" key="4">
    <source>
        <dbReference type="Google" id="ProtNLM"/>
    </source>
</evidence>
<feature type="transmembrane region" description="Helical" evidence="1">
    <location>
        <begin position="57"/>
        <end position="75"/>
    </location>
</feature>
<keyword evidence="1" id="KW-1133">Transmembrane helix</keyword>
<protein>
    <recommendedName>
        <fullName evidence="4">DUF3953 domain-containing protein</fullName>
    </recommendedName>
</protein>
<organism evidence="2 3">
    <name type="scientific">Bacillus cereus</name>
    <dbReference type="NCBI Taxonomy" id="1396"/>
    <lineage>
        <taxon>Bacteria</taxon>
        <taxon>Bacillati</taxon>
        <taxon>Bacillota</taxon>
        <taxon>Bacilli</taxon>
        <taxon>Bacillales</taxon>
        <taxon>Bacillaceae</taxon>
        <taxon>Bacillus</taxon>
        <taxon>Bacillus cereus group</taxon>
    </lineage>
</organism>
<dbReference type="Pfam" id="PF13129">
    <property type="entry name" value="DUF3953"/>
    <property type="match status" value="1"/>
</dbReference>
<keyword evidence="1" id="KW-0472">Membrane</keyword>
<feature type="transmembrane region" description="Helical" evidence="1">
    <location>
        <begin position="5"/>
        <end position="22"/>
    </location>
</feature>
<gene>
    <name evidence="2" type="ORF">COK38_12330</name>
</gene>
<evidence type="ECO:0000313" key="2">
    <source>
        <dbReference type="EMBL" id="PFS01193.1"/>
    </source>
</evidence>
<dbReference type="Proteomes" id="UP000226357">
    <property type="component" value="Unassembled WGS sequence"/>
</dbReference>
<evidence type="ECO:0000313" key="3">
    <source>
        <dbReference type="Proteomes" id="UP000226357"/>
    </source>
</evidence>
<accession>A0AA44QAR4</accession>